<keyword evidence="8" id="KW-0325">Glycoprotein</keyword>
<dbReference type="PROSITE" id="PS00383">
    <property type="entry name" value="TYR_PHOSPHATASE_1"/>
    <property type="match status" value="2"/>
</dbReference>
<dbReference type="InterPro" id="IPR016130">
    <property type="entry name" value="Tyr_Pase_AS"/>
</dbReference>
<sequence length="1647" mass="183708">MAESGSLNIWFTYLLLCFHSRVFAAKDEHQDVISKAHRGCYGDGETYPNFATQISDGNLQSSSVANCIIACRQRSFPYAGLKRGQACYCAQVYDTGFGKSSDCRFFCGGECGGASDRLVSVYETRKIDAPSKPGEEARVERLRQGCTDGKFAPPGCQERCHCYGGAPCDPETGSCGDVACSRYYHGEYCQKELPYLVDAPSVTQMNLSALEVRWRPWREGHDGGAWDSIHTASYILDVREVTSNLGNWNSIDKVGANATLTVNREQLFVRNVFSPYEVGQHFQFRVRVMTQKKGKPSEPAEITIECPPPSKPLSRPDVGAEAKGENVTRLSVSWQGPVEGPAECRRVAEYRLYVAGSPRRSLPADTLSVEWMLSGATAGSVVTASVAYVSAGDGGGGGEESPRSERASVTLPTWSPPVGHVVQQLRVTSVNATALGVAWERPAELGGAGVGGEDEEEEYEVTYRRVTYLAVGCQDGGAPANQTFMTRDATAILNNLEAYSKYMIAVRLVDQPSSSVIYNSTGDSKAAPPRNIELRNSTNSALHFVWEAPPCEERRGKFRDYEFVLRPADSSNEVAAMGTVNMHGKIFKSLSEDTDYEFRVNYRLEKADGSFEASNWSELFLASTKRQGLSAPQELKVMAEMSESIALSWTPPPGNVESYSIRFSSPRVTEGYRTSIPHSVYAKSSLYFVQDLEPNTDYQFQVRAHYSTAESPWSESVEARTKQEKPGPPQDLNIPDKGETWALVSWIPPFSPGGTLRDYLLKVEAQQSYNPAVTLTGPARLMSIDTAIRMFTITDLQPGTMYKVTVAARSTAGRGAESDIVFWTDIMEPLKPLPPVVQANDAKAGTITVLLSPTQFNGPDNGYYVVVSRATAPPIMRASQLQDFATARKQELRYYVAAQLSEDELRAPTSFVVGDAAVRGGYYNARLDAGAECVVYLVAYSNWEGETKIQVAGTAKTVMAGRYEASPSSSTSNTPAVVAAIVVVAFLIIIAIIVVAFFVFRRKAREAKKQYKAAHMNGTYSSPQSTNETKVLMVDDSLNNARPSEEIAMSDIYENVQENMVTRPIAVGALLGYVHEKKATNGLEEEYKMLPTGMIAAYDVARQPTNKSRNRFGNVFPYDQTRVILKPVVEMDYTPPSDYINASYIDGYERPKMYIATQGPKDTTLEDFWIMMWQEPTTKVIMVTNCVEEGRIKCEKYCPDLGVEEYGKMQVKHLGTETLADYTIRTLELKPIESETAKTIKQYHFTSWPDHGVPQYPTALLSFRRKVRSDVDCNNEITVVHCSAGVGRTGTYIALDSLLEQAKAEDQIDLLGFVWNMRQKRTTMIQTLEQYVFLYDALVEALQCGDTVIPTSEFHRRYHQMCQPAPEAAGRSEIEKQFEMLQMVSPVLQEDMCKEAHDPKNVDKNRCLTIVPADISIPFLITFDDTKGTSYINATFVDGYKQRNGFIVTQTPLAHTVNDFWSLMRDHGSLTIINLDTMEDETCCQYWPNEEGVEQEYGHFSVRLVVQTGYGNYITARQLQLTQKDSRLPPRLITQFDFRAWPSDREVPANPQNFLSLLEHVEKWQQKSGNKPITVHCSDGAERSGVYCAVASVIDKMKVEQSVDVFYIVKQQRIRRPQFITNLEQYKFCHDCALEYLESFEMYSNFK</sequence>
<evidence type="ECO:0000256" key="4">
    <source>
        <dbReference type="ARBA" id="ARBA00022801"/>
    </source>
</evidence>
<keyword evidence="4" id="KW-0378">Hydrolase</keyword>
<organism evidence="16 17">
    <name type="scientific">Priapulus caudatus</name>
    <name type="common">Priapulid worm</name>
    <dbReference type="NCBI Taxonomy" id="37621"/>
    <lineage>
        <taxon>Eukaryota</taxon>
        <taxon>Metazoa</taxon>
        <taxon>Ecdysozoa</taxon>
        <taxon>Scalidophora</taxon>
        <taxon>Priapulida</taxon>
        <taxon>Priapulimorpha</taxon>
        <taxon>Priapulimorphida</taxon>
        <taxon>Priapulidae</taxon>
        <taxon>Priapulus</taxon>
    </lineage>
</organism>
<keyword evidence="5" id="KW-0904">Protein phosphatase</keyword>
<dbReference type="InterPro" id="IPR013783">
    <property type="entry name" value="Ig-like_fold"/>
</dbReference>
<dbReference type="PROSITE" id="PS50056">
    <property type="entry name" value="TYR_PHOSPHATASE_2"/>
    <property type="match status" value="2"/>
</dbReference>
<feature type="signal peptide" evidence="11">
    <location>
        <begin position="1"/>
        <end position="24"/>
    </location>
</feature>
<dbReference type="PRINTS" id="PR00700">
    <property type="entry name" value="PRTYPHPHTASE"/>
</dbReference>
<dbReference type="Proteomes" id="UP000695022">
    <property type="component" value="Unplaced"/>
</dbReference>
<feature type="region of interest" description="Disordered" evidence="9">
    <location>
        <begin position="392"/>
        <end position="412"/>
    </location>
</feature>
<feature type="domain" description="Fibronectin type-III" evidence="14">
    <location>
        <begin position="528"/>
        <end position="627"/>
    </location>
</feature>
<dbReference type="InterPro" id="IPR003595">
    <property type="entry name" value="Tyr_Pase_cat"/>
</dbReference>
<dbReference type="InterPro" id="IPR000387">
    <property type="entry name" value="Tyr_Pase_dom"/>
</dbReference>
<evidence type="ECO:0000259" key="13">
    <source>
        <dbReference type="PROSITE" id="PS50056"/>
    </source>
</evidence>
<dbReference type="Pfam" id="PF00102">
    <property type="entry name" value="Y_phosphatase"/>
    <property type="match status" value="2"/>
</dbReference>
<dbReference type="InterPro" id="IPR057598">
    <property type="entry name" value="Fn3_PTPRU"/>
</dbReference>
<dbReference type="SMART" id="SM00194">
    <property type="entry name" value="PTPc"/>
    <property type="match status" value="2"/>
</dbReference>
<name>A0ABM1EIX1_PRICU</name>
<dbReference type="PROSITE" id="PS50055">
    <property type="entry name" value="TYR_PHOSPHATASE_PTP"/>
    <property type="match status" value="2"/>
</dbReference>
<accession>A0ABM1EIX1</accession>
<dbReference type="SUPFAM" id="SSF49265">
    <property type="entry name" value="Fibronectin type III"/>
    <property type="match status" value="2"/>
</dbReference>
<keyword evidence="6 10" id="KW-1133">Transmembrane helix</keyword>
<dbReference type="InterPro" id="IPR036116">
    <property type="entry name" value="FN3_sf"/>
</dbReference>
<feature type="domain" description="Fibronectin type-III" evidence="14">
    <location>
        <begin position="631"/>
        <end position="724"/>
    </location>
</feature>
<evidence type="ECO:0000256" key="1">
    <source>
        <dbReference type="ARBA" id="ARBA00004479"/>
    </source>
</evidence>
<reference evidence="17" key="1">
    <citation type="submission" date="2025-08" db="UniProtKB">
        <authorList>
            <consortium name="RefSeq"/>
        </authorList>
    </citation>
    <scope>IDENTIFICATION</scope>
</reference>
<feature type="domain" description="Tyrosine specific protein phosphatases" evidence="13">
    <location>
        <begin position="1261"/>
        <end position="1332"/>
    </location>
</feature>
<dbReference type="InterPro" id="IPR050713">
    <property type="entry name" value="RTP_Phos/Ushers"/>
</dbReference>
<dbReference type="Pfam" id="PF01822">
    <property type="entry name" value="WSC"/>
    <property type="match status" value="1"/>
</dbReference>
<dbReference type="Pfam" id="PF00041">
    <property type="entry name" value="fn3"/>
    <property type="match status" value="3"/>
</dbReference>
<keyword evidence="7 10" id="KW-0472">Membrane</keyword>
<feature type="domain" description="Tyrosine-protein phosphatase" evidence="12">
    <location>
        <begin position="1374"/>
        <end position="1636"/>
    </location>
</feature>
<evidence type="ECO:0000256" key="6">
    <source>
        <dbReference type="ARBA" id="ARBA00022989"/>
    </source>
</evidence>
<feature type="domain" description="Tyrosine specific protein phosphatases" evidence="13">
    <location>
        <begin position="1552"/>
        <end position="1627"/>
    </location>
</feature>
<evidence type="ECO:0000259" key="12">
    <source>
        <dbReference type="PROSITE" id="PS50055"/>
    </source>
</evidence>
<evidence type="ECO:0000259" key="15">
    <source>
        <dbReference type="PROSITE" id="PS51212"/>
    </source>
</evidence>
<dbReference type="PROSITE" id="PS51212">
    <property type="entry name" value="WSC"/>
    <property type="match status" value="1"/>
</dbReference>
<dbReference type="CDD" id="cd00063">
    <property type="entry name" value="FN3"/>
    <property type="match status" value="3"/>
</dbReference>
<evidence type="ECO:0000313" key="17">
    <source>
        <dbReference type="RefSeq" id="XP_014672142.1"/>
    </source>
</evidence>
<feature type="domain" description="Tyrosine-protein phosphatase" evidence="12">
    <location>
        <begin position="1083"/>
        <end position="1341"/>
    </location>
</feature>
<evidence type="ECO:0000256" key="9">
    <source>
        <dbReference type="SAM" id="MobiDB-lite"/>
    </source>
</evidence>
<evidence type="ECO:0000256" key="11">
    <source>
        <dbReference type="SAM" id="SignalP"/>
    </source>
</evidence>
<dbReference type="SMART" id="SM00060">
    <property type="entry name" value="FN3"/>
    <property type="match status" value="5"/>
</dbReference>
<dbReference type="PANTHER" id="PTHR46957:SF3">
    <property type="entry name" value="CYTOKINE RECEPTOR"/>
    <property type="match status" value="1"/>
</dbReference>
<evidence type="ECO:0000256" key="8">
    <source>
        <dbReference type="ARBA" id="ARBA00023180"/>
    </source>
</evidence>
<dbReference type="Gene3D" id="2.60.40.10">
    <property type="entry name" value="Immunoglobulins"/>
    <property type="match status" value="5"/>
</dbReference>
<dbReference type="InterPro" id="IPR002889">
    <property type="entry name" value="WSC_carb-bd"/>
</dbReference>
<keyword evidence="2 10" id="KW-0812">Transmembrane</keyword>
<dbReference type="PANTHER" id="PTHR46957">
    <property type="entry name" value="CYTOKINE RECEPTOR"/>
    <property type="match status" value="1"/>
</dbReference>
<feature type="transmembrane region" description="Helical" evidence="10">
    <location>
        <begin position="976"/>
        <end position="1000"/>
    </location>
</feature>
<evidence type="ECO:0000256" key="5">
    <source>
        <dbReference type="ARBA" id="ARBA00022912"/>
    </source>
</evidence>
<keyword evidence="3 11" id="KW-0732">Signal</keyword>
<feature type="domain" description="Fibronectin type-III" evidence="14">
    <location>
        <begin position="728"/>
        <end position="829"/>
    </location>
</feature>
<dbReference type="InterPro" id="IPR003961">
    <property type="entry name" value="FN3_dom"/>
</dbReference>
<evidence type="ECO:0000256" key="10">
    <source>
        <dbReference type="SAM" id="Phobius"/>
    </source>
</evidence>
<keyword evidence="16" id="KW-1185">Reference proteome</keyword>
<evidence type="ECO:0000256" key="3">
    <source>
        <dbReference type="ARBA" id="ARBA00022729"/>
    </source>
</evidence>
<evidence type="ECO:0000259" key="14">
    <source>
        <dbReference type="PROSITE" id="PS50853"/>
    </source>
</evidence>
<comment type="subcellular location">
    <subcellularLocation>
        <location evidence="1">Membrane</location>
        <topology evidence="1">Single-pass type I membrane protein</topology>
    </subcellularLocation>
</comment>
<gene>
    <name evidence="17" type="primary">LOC106812714</name>
</gene>
<dbReference type="InterPro" id="IPR029021">
    <property type="entry name" value="Prot-tyrosine_phosphatase-like"/>
</dbReference>
<evidence type="ECO:0000256" key="2">
    <source>
        <dbReference type="ARBA" id="ARBA00022692"/>
    </source>
</evidence>
<protein>
    <submittedName>
        <fullName evidence="17">Receptor-type tyrosine-protein phosphatase kappa-like</fullName>
    </submittedName>
</protein>
<dbReference type="SMART" id="SM00404">
    <property type="entry name" value="PTPc_motif"/>
    <property type="match status" value="2"/>
</dbReference>
<evidence type="ECO:0000256" key="7">
    <source>
        <dbReference type="ARBA" id="ARBA00023136"/>
    </source>
</evidence>
<feature type="chain" id="PRO_5047472629" evidence="11">
    <location>
        <begin position="25"/>
        <end position="1647"/>
    </location>
</feature>
<feature type="domain" description="WSC" evidence="15">
    <location>
        <begin position="34"/>
        <end position="125"/>
    </location>
</feature>
<dbReference type="InterPro" id="IPR000242">
    <property type="entry name" value="PTP_cat"/>
</dbReference>
<feature type="region of interest" description="Disordered" evidence="9">
    <location>
        <begin position="713"/>
        <end position="734"/>
    </location>
</feature>
<proteinExistence type="predicted"/>
<feature type="domain" description="Fibronectin type-III" evidence="14">
    <location>
        <begin position="421"/>
        <end position="524"/>
    </location>
</feature>
<dbReference type="SUPFAM" id="SSF52799">
    <property type="entry name" value="(Phosphotyrosine protein) phosphatases II"/>
    <property type="match status" value="2"/>
</dbReference>
<dbReference type="GeneID" id="106812714"/>
<dbReference type="Gene3D" id="3.90.190.10">
    <property type="entry name" value="Protein tyrosine phosphatase superfamily"/>
    <property type="match status" value="2"/>
</dbReference>
<dbReference type="Pfam" id="PF23144">
    <property type="entry name" value="Fn3_PTPRU"/>
    <property type="match status" value="1"/>
</dbReference>
<dbReference type="PROSITE" id="PS50853">
    <property type="entry name" value="FN3"/>
    <property type="match status" value="4"/>
</dbReference>
<dbReference type="RefSeq" id="XP_014672142.1">
    <property type="nucleotide sequence ID" value="XM_014816656.1"/>
</dbReference>
<evidence type="ECO:0000313" key="16">
    <source>
        <dbReference type="Proteomes" id="UP000695022"/>
    </source>
</evidence>